<evidence type="ECO:0008006" key="5">
    <source>
        <dbReference type="Google" id="ProtNLM"/>
    </source>
</evidence>
<comment type="caution">
    <text evidence="3">The sequence shown here is derived from an EMBL/GenBank/DDBJ whole genome shotgun (WGS) entry which is preliminary data.</text>
</comment>
<protein>
    <recommendedName>
        <fullName evidence="5">Extracellular membrane protein CFEM domain-containing protein</fullName>
    </recommendedName>
</protein>
<proteinExistence type="predicted"/>
<feature type="signal peptide" evidence="2">
    <location>
        <begin position="1"/>
        <end position="21"/>
    </location>
</feature>
<sequence length="266" mass="27646">MARFQLLISVFIACYLRVATADYNQWSDLPDCAHYCFSFAVNSMMSACNYDLECVCVSRRTDLVGIATVCLTGMTGSPCANSTAAQELISYGNNVFCNASNKDGVVFNVVSGGKTYRAALDSQATGQAEWTTTYTANATSTQSQSIQSGAATTSAQSSSTTSSVISNSTARSATTPSSMPPTTATTVPGPKTSYSTFVVTMNTSNLAPTTTNSDHTTTVTASASATTSSSGGAYKSEAVRNMVGRAWDILIFAGLVTLCAAVGFSL</sequence>
<evidence type="ECO:0000313" key="3">
    <source>
        <dbReference type="EMBL" id="KAI1614556.1"/>
    </source>
</evidence>
<feature type="compositionally biased region" description="Low complexity" evidence="1">
    <location>
        <begin position="139"/>
        <end position="186"/>
    </location>
</feature>
<evidence type="ECO:0000256" key="2">
    <source>
        <dbReference type="SAM" id="SignalP"/>
    </source>
</evidence>
<dbReference type="EMBL" id="MU404353">
    <property type="protein sequence ID" value="KAI1614556.1"/>
    <property type="molecule type" value="Genomic_DNA"/>
</dbReference>
<reference evidence="3" key="1">
    <citation type="journal article" date="2022" name="bioRxiv">
        <title>Deciphering the potential niche of two novel black yeast fungi from a biological soil crust based on their genomes, phenotypes, and melanin regulation.</title>
        <authorList>
            <consortium name="DOE Joint Genome Institute"/>
            <person name="Carr E.C."/>
            <person name="Barton Q."/>
            <person name="Grambo S."/>
            <person name="Sullivan M."/>
            <person name="Renfro C.M."/>
            <person name="Kuo A."/>
            <person name="Pangilinan J."/>
            <person name="Lipzen A."/>
            <person name="Keymanesh K."/>
            <person name="Savage E."/>
            <person name="Barry K."/>
            <person name="Grigoriev I.V."/>
            <person name="Riekhof W.R."/>
            <person name="Harris S.S."/>
        </authorList>
    </citation>
    <scope>NUCLEOTIDE SEQUENCE</scope>
    <source>
        <strain evidence="3">JF 03-4F</strain>
    </source>
</reference>
<keyword evidence="4" id="KW-1185">Reference proteome</keyword>
<dbReference type="Proteomes" id="UP001203852">
    <property type="component" value="Unassembled WGS sequence"/>
</dbReference>
<evidence type="ECO:0000313" key="4">
    <source>
        <dbReference type="Proteomes" id="UP001203852"/>
    </source>
</evidence>
<accession>A0AAN6IEH2</accession>
<dbReference type="AlphaFoldDB" id="A0AAN6IEH2"/>
<organism evidence="3 4">
    <name type="scientific">Exophiala viscosa</name>
    <dbReference type="NCBI Taxonomy" id="2486360"/>
    <lineage>
        <taxon>Eukaryota</taxon>
        <taxon>Fungi</taxon>
        <taxon>Dikarya</taxon>
        <taxon>Ascomycota</taxon>
        <taxon>Pezizomycotina</taxon>
        <taxon>Eurotiomycetes</taxon>
        <taxon>Chaetothyriomycetidae</taxon>
        <taxon>Chaetothyriales</taxon>
        <taxon>Herpotrichiellaceae</taxon>
        <taxon>Exophiala</taxon>
    </lineage>
</organism>
<gene>
    <name evidence="3" type="ORF">EDD36DRAFT_231832</name>
</gene>
<keyword evidence="2" id="KW-0732">Signal</keyword>
<feature type="chain" id="PRO_5042911297" description="Extracellular membrane protein CFEM domain-containing protein" evidence="2">
    <location>
        <begin position="22"/>
        <end position="266"/>
    </location>
</feature>
<feature type="region of interest" description="Disordered" evidence="1">
    <location>
        <begin position="139"/>
        <end position="189"/>
    </location>
</feature>
<evidence type="ECO:0000256" key="1">
    <source>
        <dbReference type="SAM" id="MobiDB-lite"/>
    </source>
</evidence>
<name>A0AAN6IEH2_9EURO</name>